<feature type="transmembrane region" description="Helical" evidence="9">
    <location>
        <begin position="68"/>
        <end position="94"/>
    </location>
</feature>
<gene>
    <name evidence="10" type="ORF">MSMAW_1952</name>
</gene>
<evidence type="ECO:0000256" key="4">
    <source>
        <dbReference type="ARBA" id="ARBA00022475"/>
    </source>
</evidence>
<dbReference type="PATRIC" id="fig|1434117.4.peg.2495"/>
<dbReference type="FunFam" id="1.20.1740.10:FF:000004">
    <property type="entry name" value="Sodium:alanine symporter family protein"/>
    <property type="match status" value="1"/>
</dbReference>
<organism evidence="10 11">
    <name type="scientific">Methanosarcina mazei WWM610</name>
    <dbReference type="NCBI Taxonomy" id="1434117"/>
    <lineage>
        <taxon>Archaea</taxon>
        <taxon>Methanobacteriati</taxon>
        <taxon>Methanobacteriota</taxon>
        <taxon>Stenosarchaea group</taxon>
        <taxon>Methanomicrobia</taxon>
        <taxon>Methanosarcinales</taxon>
        <taxon>Methanosarcinaceae</taxon>
        <taxon>Methanosarcina</taxon>
    </lineage>
</organism>
<dbReference type="RefSeq" id="WP_048038463.1">
    <property type="nucleotide sequence ID" value="NZ_CP009509.1"/>
</dbReference>
<evidence type="ECO:0000256" key="9">
    <source>
        <dbReference type="RuleBase" id="RU363064"/>
    </source>
</evidence>
<keyword evidence="7 9" id="KW-1133">Transmembrane helix</keyword>
<feature type="transmembrane region" description="Helical" evidence="9">
    <location>
        <begin position="400"/>
        <end position="420"/>
    </location>
</feature>
<dbReference type="Gene3D" id="1.20.1740.10">
    <property type="entry name" value="Amino acid/polyamine transporter I"/>
    <property type="match status" value="1"/>
</dbReference>
<dbReference type="GO" id="GO:0005283">
    <property type="term" value="F:amino acid:sodium symporter activity"/>
    <property type="evidence" value="ECO:0007669"/>
    <property type="project" value="InterPro"/>
</dbReference>
<dbReference type="PANTHER" id="PTHR30330:SF3">
    <property type="entry name" value="TRANSCRIPTIONAL REGULATOR, LRP FAMILY"/>
    <property type="match status" value="1"/>
</dbReference>
<reference evidence="10 11" key="1">
    <citation type="submission" date="2014-07" db="EMBL/GenBank/DDBJ databases">
        <title>Methanogenic archaea and the global carbon cycle.</title>
        <authorList>
            <person name="Henriksen J.R."/>
            <person name="Luke J."/>
            <person name="Reinhart S."/>
            <person name="Benedict M.N."/>
            <person name="Youngblut N.D."/>
            <person name="Metcalf M.E."/>
            <person name="Whitaker R.J."/>
            <person name="Metcalf W.W."/>
        </authorList>
    </citation>
    <scope>NUCLEOTIDE SEQUENCE [LARGE SCALE GENOMIC DNA]</scope>
    <source>
        <strain evidence="10 11">WWM610</strain>
    </source>
</reference>
<evidence type="ECO:0000256" key="7">
    <source>
        <dbReference type="ARBA" id="ARBA00022989"/>
    </source>
</evidence>
<feature type="transmembrane region" description="Helical" evidence="9">
    <location>
        <begin position="187"/>
        <end position="209"/>
    </location>
</feature>
<feature type="transmembrane region" description="Helical" evidence="9">
    <location>
        <begin position="317"/>
        <end position="338"/>
    </location>
</feature>
<evidence type="ECO:0000256" key="6">
    <source>
        <dbReference type="ARBA" id="ARBA00022847"/>
    </source>
</evidence>
<dbReference type="AlphaFoldDB" id="A0A0E3PYL4"/>
<dbReference type="InterPro" id="IPR001463">
    <property type="entry name" value="Na/Ala_symport"/>
</dbReference>
<accession>A0A0E3PYL4</accession>
<keyword evidence="3 9" id="KW-0813">Transport</keyword>
<keyword evidence="6 9" id="KW-0769">Symport</keyword>
<evidence type="ECO:0000256" key="5">
    <source>
        <dbReference type="ARBA" id="ARBA00022692"/>
    </source>
</evidence>
<feature type="transmembrane region" description="Helical" evidence="9">
    <location>
        <begin position="20"/>
        <end position="47"/>
    </location>
</feature>
<dbReference type="PRINTS" id="PR00175">
    <property type="entry name" value="NAALASMPORT"/>
</dbReference>
<dbReference type="EMBL" id="CP009509">
    <property type="protein sequence ID" value="AKB40943.1"/>
    <property type="molecule type" value="Genomic_DNA"/>
</dbReference>
<comment type="similarity">
    <text evidence="2 9">Belongs to the alanine or glycine:cation symporter (AGCS) (TC 2.A.25) family.</text>
</comment>
<keyword evidence="4 9" id="KW-1003">Cell membrane</keyword>
<feature type="transmembrane region" description="Helical" evidence="9">
    <location>
        <begin position="155"/>
        <end position="175"/>
    </location>
</feature>
<dbReference type="GeneID" id="24851680"/>
<feature type="transmembrane region" description="Helical" evidence="9">
    <location>
        <begin position="221"/>
        <end position="242"/>
    </location>
</feature>
<dbReference type="GO" id="GO:0005886">
    <property type="term" value="C:plasma membrane"/>
    <property type="evidence" value="ECO:0007669"/>
    <property type="project" value="UniProtKB-SubCell"/>
</dbReference>
<dbReference type="HOGENOM" id="CLU_024867_1_2_2"/>
<feature type="transmembrane region" description="Helical" evidence="9">
    <location>
        <begin position="426"/>
        <end position="443"/>
    </location>
</feature>
<dbReference type="Proteomes" id="UP000033058">
    <property type="component" value="Chromosome"/>
</dbReference>
<keyword evidence="5 9" id="KW-0812">Transmembrane</keyword>
<keyword evidence="8 9" id="KW-0472">Membrane</keyword>
<evidence type="ECO:0000256" key="1">
    <source>
        <dbReference type="ARBA" id="ARBA00004651"/>
    </source>
</evidence>
<dbReference type="NCBIfam" id="TIGR00835">
    <property type="entry name" value="agcS"/>
    <property type="match status" value="1"/>
</dbReference>
<name>A0A0E3PYL4_METMZ</name>
<comment type="subcellular location">
    <subcellularLocation>
        <location evidence="1 9">Cell membrane</location>
        <topology evidence="1 9">Multi-pass membrane protein</topology>
    </subcellularLocation>
</comment>
<evidence type="ECO:0000256" key="3">
    <source>
        <dbReference type="ARBA" id="ARBA00022448"/>
    </source>
</evidence>
<evidence type="ECO:0000313" key="10">
    <source>
        <dbReference type="EMBL" id="AKB40943.1"/>
    </source>
</evidence>
<dbReference type="PANTHER" id="PTHR30330">
    <property type="entry name" value="AGSS FAMILY TRANSPORTER, SODIUM-ALANINE"/>
    <property type="match status" value="1"/>
</dbReference>
<dbReference type="Pfam" id="PF01235">
    <property type="entry name" value="Na_Ala_symp"/>
    <property type="match status" value="1"/>
</dbReference>
<feature type="transmembrane region" description="Helical" evidence="9">
    <location>
        <begin position="100"/>
        <end position="117"/>
    </location>
</feature>
<proteinExistence type="inferred from homology"/>
<feature type="transmembrane region" description="Helical" evidence="9">
    <location>
        <begin position="248"/>
        <end position="275"/>
    </location>
</feature>
<sequence length="463" mass="49609">MELMDTGLLETLTEIDEFVWGPPLLILLVGTGVFLTWRLGLIQVLRLPLALRYVRNSRKAEIGVKGDVSSFAALSTALSATIGTGNIVGVATAIKVGGPGALFWMFLAAFFGMATMYSESLLAVKYRTVDANGQMSGGPMYYIKNGLEHKKYSRVLAPLFAFFGVNVALFGIGTFPQVNAIVDSARIAFNIPEVLSALAISLFVAFVTLGGIRRIAAVAQLVVPFMAMAYVLGCLVIITLNLEKIPETFALIVSSAFTGTAARGGFLGAGVMLAVRMGIARGIFSNESGLGSAPIAAAAAKVKEPAKQGLISMTGTFFDTIVVCLMTGTVLIMTDSWTEDLAGVYMTNYAFSTSLAETGGYIVTVGLMFFAFTTILGWNYYGERCTEFLFGVKGILPYKIIYILIVSSGAFLTLDVIWVLADIVNGLMAIPNLIALLALRKVIAAETEQYFEKLKLRGPEPKN</sequence>
<feature type="transmembrane region" description="Helical" evidence="9">
    <location>
        <begin position="358"/>
        <end position="380"/>
    </location>
</feature>
<protein>
    <submittedName>
        <fullName evidence="10">Sodium/glycine symporter GlyP</fullName>
    </submittedName>
</protein>
<evidence type="ECO:0000256" key="8">
    <source>
        <dbReference type="ARBA" id="ARBA00023136"/>
    </source>
</evidence>
<evidence type="ECO:0000256" key="2">
    <source>
        <dbReference type="ARBA" id="ARBA00009261"/>
    </source>
</evidence>
<evidence type="ECO:0000313" key="11">
    <source>
        <dbReference type="Proteomes" id="UP000033058"/>
    </source>
</evidence>